<dbReference type="PROSITE" id="PS50158">
    <property type="entry name" value="ZF_CCHC"/>
    <property type="match status" value="1"/>
</dbReference>
<dbReference type="InterPro" id="IPR036875">
    <property type="entry name" value="Znf_CCHC_sf"/>
</dbReference>
<dbReference type="PANTHER" id="PTHR15503">
    <property type="entry name" value="LDOC1 RELATED"/>
    <property type="match status" value="1"/>
</dbReference>
<gene>
    <name evidence="3" type="ORF">Tco_0680321</name>
</gene>
<feature type="domain" description="CCHC-type" evidence="2">
    <location>
        <begin position="91"/>
        <end position="105"/>
    </location>
</feature>
<keyword evidence="3" id="KW-0695">RNA-directed DNA polymerase</keyword>
<dbReference type="InterPro" id="IPR043502">
    <property type="entry name" value="DNA/RNA_pol_sf"/>
</dbReference>
<keyword evidence="1" id="KW-0862">Zinc</keyword>
<dbReference type="Gene3D" id="3.10.10.10">
    <property type="entry name" value="HIV Type 1 Reverse Transcriptase, subunit A, domain 1"/>
    <property type="match status" value="1"/>
</dbReference>
<reference evidence="3" key="2">
    <citation type="submission" date="2022-01" db="EMBL/GenBank/DDBJ databases">
        <authorList>
            <person name="Yamashiro T."/>
            <person name="Shiraishi A."/>
            <person name="Satake H."/>
            <person name="Nakayama K."/>
        </authorList>
    </citation>
    <scope>NUCLEOTIDE SEQUENCE</scope>
</reference>
<organism evidence="3 4">
    <name type="scientific">Tanacetum coccineum</name>
    <dbReference type="NCBI Taxonomy" id="301880"/>
    <lineage>
        <taxon>Eukaryota</taxon>
        <taxon>Viridiplantae</taxon>
        <taxon>Streptophyta</taxon>
        <taxon>Embryophyta</taxon>
        <taxon>Tracheophyta</taxon>
        <taxon>Spermatophyta</taxon>
        <taxon>Magnoliopsida</taxon>
        <taxon>eudicotyledons</taxon>
        <taxon>Gunneridae</taxon>
        <taxon>Pentapetalae</taxon>
        <taxon>asterids</taxon>
        <taxon>campanulids</taxon>
        <taxon>Asterales</taxon>
        <taxon>Asteraceae</taxon>
        <taxon>Asteroideae</taxon>
        <taxon>Anthemideae</taxon>
        <taxon>Anthemidinae</taxon>
        <taxon>Tanacetum</taxon>
    </lineage>
</organism>
<protein>
    <submittedName>
        <fullName evidence="3">Reverse transcriptase domain-containing protein</fullName>
    </submittedName>
</protein>
<evidence type="ECO:0000313" key="4">
    <source>
        <dbReference type="Proteomes" id="UP001151760"/>
    </source>
</evidence>
<keyword evidence="4" id="KW-1185">Reference proteome</keyword>
<comment type="caution">
    <text evidence="3">The sequence shown here is derived from an EMBL/GenBank/DDBJ whole genome shotgun (WGS) entry which is preliminary data.</text>
</comment>
<dbReference type="InterPro" id="IPR032567">
    <property type="entry name" value="RTL1-rel"/>
</dbReference>
<evidence type="ECO:0000313" key="3">
    <source>
        <dbReference type="EMBL" id="GJS65757.1"/>
    </source>
</evidence>
<proteinExistence type="predicted"/>
<keyword evidence="3" id="KW-0548">Nucleotidyltransferase</keyword>
<dbReference type="Pfam" id="PF00098">
    <property type="entry name" value="zf-CCHC"/>
    <property type="match status" value="1"/>
</dbReference>
<keyword evidence="1" id="KW-0479">Metal-binding</keyword>
<sequence>MVGAGHATYTDRFHELARLLPYLVTLKNRRIERYIYGLAPQIQRGGMVAANGATDNSPEGFAESWREYTGAAPKYANCNLHHSPESPCRACFNCNHLGHLAKDCRVVPKMVNPVNARNLTAAHGACFECGGTDHFKAACPRLNKPETKETVQPSWAINRGTGRRETTETTHVEGHLTRGARRLARHPNSSTRHIPSNLGLPPTREIKFHINLIPGAMSVAKSPYRLAPSEMEELSGQLREPQDKGFIRPSSSPWGASVLFFKKKDGSFRMCIDYRELNKLTIKNRDARVVKDFSKKFYNSLGSVPNRCSVV</sequence>
<dbReference type="PANTHER" id="PTHR15503:SF45">
    <property type="entry name" value="RNA-DIRECTED DNA POLYMERASE HOMOLOG"/>
    <property type="match status" value="1"/>
</dbReference>
<dbReference type="Gene3D" id="4.10.60.10">
    <property type="entry name" value="Zinc finger, CCHC-type"/>
    <property type="match status" value="1"/>
</dbReference>
<dbReference type="SUPFAM" id="SSF56672">
    <property type="entry name" value="DNA/RNA polymerases"/>
    <property type="match status" value="1"/>
</dbReference>
<dbReference type="Proteomes" id="UP001151760">
    <property type="component" value="Unassembled WGS sequence"/>
</dbReference>
<keyword evidence="1" id="KW-0863">Zinc-finger</keyword>
<evidence type="ECO:0000259" key="2">
    <source>
        <dbReference type="PROSITE" id="PS50158"/>
    </source>
</evidence>
<evidence type="ECO:0000256" key="1">
    <source>
        <dbReference type="PROSITE-ProRule" id="PRU00047"/>
    </source>
</evidence>
<reference evidence="3" key="1">
    <citation type="journal article" date="2022" name="Int. J. Mol. Sci.">
        <title>Draft Genome of Tanacetum Coccineum: Genomic Comparison of Closely Related Tanacetum-Family Plants.</title>
        <authorList>
            <person name="Yamashiro T."/>
            <person name="Shiraishi A."/>
            <person name="Nakayama K."/>
            <person name="Satake H."/>
        </authorList>
    </citation>
    <scope>NUCLEOTIDE SEQUENCE</scope>
</reference>
<dbReference type="InterPro" id="IPR001878">
    <property type="entry name" value="Znf_CCHC"/>
</dbReference>
<keyword evidence="3" id="KW-0808">Transferase</keyword>
<name>A0ABQ4XLS8_9ASTR</name>
<accession>A0ABQ4XLS8</accession>
<dbReference type="GO" id="GO:0003964">
    <property type="term" value="F:RNA-directed DNA polymerase activity"/>
    <property type="evidence" value="ECO:0007669"/>
    <property type="project" value="UniProtKB-KW"/>
</dbReference>
<dbReference type="EMBL" id="BQNB010009600">
    <property type="protein sequence ID" value="GJS65757.1"/>
    <property type="molecule type" value="Genomic_DNA"/>
</dbReference>
<dbReference type="SMART" id="SM00343">
    <property type="entry name" value="ZnF_C2HC"/>
    <property type="match status" value="2"/>
</dbReference>
<dbReference type="SUPFAM" id="SSF57756">
    <property type="entry name" value="Retrovirus zinc finger-like domains"/>
    <property type="match status" value="1"/>
</dbReference>